<evidence type="ECO:0000313" key="7">
    <source>
        <dbReference type="EMBL" id="SUB75295.1"/>
    </source>
</evidence>
<evidence type="ECO:0000256" key="1">
    <source>
        <dbReference type="ARBA" id="ARBA00005010"/>
    </source>
</evidence>
<dbReference type="Pfam" id="PF13241">
    <property type="entry name" value="NAD_binding_7"/>
    <property type="match status" value="1"/>
</dbReference>
<dbReference type="PANTHER" id="PTHR35330">
    <property type="entry name" value="SIROHEME BIOSYNTHESIS PROTEIN MET8"/>
    <property type="match status" value="1"/>
</dbReference>
<dbReference type="InterPro" id="IPR036291">
    <property type="entry name" value="NAD(P)-bd_dom_sf"/>
</dbReference>
<feature type="region of interest" description="Disordered" evidence="6">
    <location>
        <begin position="233"/>
        <end position="252"/>
    </location>
</feature>
<dbReference type="Proteomes" id="UP000254777">
    <property type="component" value="Unassembled WGS sequence"/>
</dbReference>
<dbReference type="SUPFAM" id="SSF51735">
    <property type="entry name" value="NAD(P)-binding Rossmann-fold domains"/>
    <property type="match status" value="1"/>
</dbReference>
<dbReference type="GO" id="GO:0004325">
    <property type="term" value="F:ferrochelatase activity"/>
    <property type="evidence" value="ECO:0007669"/>
    <property type="project" value="InterPro"/>
</dbReference>
<dbReference type="GO" id="GO:0043115">
    <property type="term" value="F:precorrin-2 dehydrogenase activity"/>
    <property type="evidence" value="ECO:0007669"/>
    <property type="project" value="UniProtKB-EC"/>
</dbReference>
<dbReference type="EMBL" id="UGTH01000001">
    <property type="protein sequence ID" value="SUB75295.1"/>
    <property type="molecule type" value="Genomic_DNA"/>
</dbReference>
<dbReference type="GO" id="GO:0019354">
    <property type="term" value="P:siroheme biosynthetic process"/>
    <property type="evidence" value="ECO:0007669"/>
    <property type="project" value="UniProtKB-UniPathway"/>
</dbReference>
<evidence type="ECO:0000256" key="3">
    <source>
        <dbReference type="ARBA" id="ARBA00023002"/>
    </source>
</evidence>
<evidence type="ECO:0000256" key="2">
    <source>
        <dbReference type="ARBA" id="ARBA00012400"/>
    </source>
</evidence>
<dbReference type="InterPro" id="IPR028161">
    <property type="entry name" value="Met8-like"/>
</dbReference>
<feature type="region of interest" description="Disordered" evidence="6">
    <location>
        <begin position="283"/>
        <end position="319"/>
    </location>
</feature>
<evidence type="ECO:0000256" key="5">
    <source>
        <dbReference type="ARBA" id="ARBA00023244"/>
    </source>
</evidence>
<protein>
    <recommendedName>
        <fullName evidence="2">precorrin-2 dehydrogenase</fullName>
        <ecNumber evidence="2">1.3.1.76</ecNumber>
    </recommendedName>
</protein>
<dbReference type="AlphaFoldDB" id="A0A379DCK9"/>
<name>A0A379DCK9_9FIRM</name>
<accession>A0A379DCK9</accession>
<feature type="compositionally biased region" description="Basic and acidic residues" evidence="6">
    <location>
        <begin position="238"/>
        <end position="252"/>
    </location>
</feature>
<dbReference type="RefSeq" id="WP_004820190.1">
    <property type="nucleotide sequence ID" value="NZ_UGTH01000001.1"/>
</dbReference>
<dbReference type="PANTHER" id="PTHR35330:SF1">
    <property type="entry name" value="SIROHEME BIOSYNTHESIS PROTEIN MET8"/>
    <property type="match status" value="1"/>
</dbReference>
<proteinExistence type="predicted"/>
<evidence type="ECO:0000313" key="8">
    <source>
        <dbReference type="Proteomes" id="UP000254777"/>
    </source>
</evidence>
<sequence>MRYLPISYNTKDKNLLVLGGGLLALSKIKKMLETEFKIYVIAESFVNEILNLQTQYPERLFLKEMQISNDFVFFSYDFLLIATTNFELNNALENRAIKTKILYERCDVVSSSSALLNDFVSREDIVVGISDEKLNPAIAEIIKDDIIELLSTYNMDKIKILNKIRAELVRKNAPDVDETIKKLFDEEKIKAEDFLNNLQHQDALEETHIEAPIEFSEEKSGDITDSLEQISNESIDSTESKQYESVEHPEISEKEKPIVEELESEVINEPKLETIQDFEVQFERKHTSSSPYDTSKVEKINDELNSSENFSKEETKNTETFQTKLKSGWNKFSKFDFFRKK</sequence>
<dbReference type="EC" id="1.3.1.76" evidence="2"/>
<dbReference type="UniPathway" id="UPA00262">
    <property type="reaction ID" value="UER00222"/>
</dbReference>
<dbReference type="Gene3D" id="3.40.50.720">
    <property type="entry name" value="NAD(P)-binding Rossmann-like Domain"/>
    <property type="match status" value="1"/>
</dbReference>
<evidence type="ECO:0000256" key="4">
    <source>
        <dbReference type="ARBA" id="ARBA00023027"/>
    </source>
</evidence>
<keyword evidence="5" id="KW-0627">Porphyrin biosynthesis</keyword>
<keyword evidence="4" id="KW-0520">NAD</keyword>
<gene>
    <name evidence="7" type="primary">cysG</name>
    <name evidence="7" type="ORF">NCTC11088_01084</name>
</gene>
<evidence type="ECO:0000256" key="6">
    <source>
        <dbReference type="SAM" id="MobiDB-lite"/>
    </source>
</evidence>
<reference evidence="7 8" key="1">
    <citation type="submission" date="2018-06" db="EMBL/GenBank/DDBJ databases">
        <authorList>
            <consortium name="Pathogen Informatics"/>
            <person name="Doyle S."/>
        </authorList>
    </citation>
    <scope>NUCLEOTIDE SEQUENCE [LARGE SCALE GENOMIC DNA]</scope>
    <source>
        <strain evidence="7 8">NCTC11088</strain>
    </source>
</reference>
<keyword evidence="3" id="KW-0560">Oxidoreductase</keyword>
<comment type="pathway">
    <text evidence="1">Porphyrin-containing compound metabolism; siroheme biosynthesis; sirohydrochlorin from precorrin-2: step 1/1.</text>
</comment>
<organism evidence="7 8">
    <name type="scientific">Peptoniphilus indolicus</name>
    <dbReference type="NCBI Taxonomy" id="33030"/>
    <lineage>
        <taxon>Bacteria</taxon>
        <taxon>Bacillati</taxon>
        <taxon>Bacillota</taxon>
        <taxon>Tissierellia</taxon>
        <taxon>Tissierellales</taxon>
        <taxon>Peptoniphilaceae</taxon>
        <taxon>Peptoniphilus</taxon>
    </lineage>
</organism>